<name>A0A8X6HNA6_TRICU</name>
<evidence type="ECO:0000313" key="2">
    <source>
        <dbReference type="Proteomes" id="UP000887116"/>
    </source>
</evidence>
<proteinExistence type="predicted"/>
<comment type="caution">
    <text evidence="1">The sequence shown here is derived from an EMBL/GenBank/DDBJ whole genome shotgun (WGS) entry which is preliminary data.</text>
</comment>
<organism evidence="1 2">
    <name type="scientific">Trichonephila clavata</name>
    <name type="common">Joro spider</name>
    <name type="synonym">Nephila clavata</name>
    <dbReference type="NCBI Taxonomy" id="2740835"/>
    <lineage>
        <taxon>Eukaryota</taxon>
        <taxon>Metazoa</taxon>
        <taxon>Ecdysozoa</taxon>
        <taxon>Arthropoda</taxon>
        <taxon>Chelicerata</taxon>
        <taxon>Arachnida</taxon>
        <taxon>Araneae</taxon>
        <taxon>Araneomorphae</taxon>
        <taxon>Entelegynae</taxon>
        <taxon>Araneoidea</taxon>
        <taxon>Nephilidae</taxon>
        <taxon>Trichonephila</taxon>
    </lineage>
</organism>
<sequence>MYGQEICNFFDKLPCAKNFKGISAADRIPDLRQWEEAAVIVNTQVKVGEYGHWLALYYQNGALEFFDSFGRHFSAFPYISDYVKEFPDVVTNNIQFQSENSEVCALYCIFYNLWRYLKYDKSYILRRLLNLGKDRDQHLLHLYTKFNEVFDKLETTNEKILKCKICYDALMDLKDNYIKDNYDSRIKDVLCDVFVEVMYTKLSSSTNCLEWDNFLENVKY</sequence>
<dbReference type="AlphaFoldDB" id="A0A8X6HNA6"/>
<dbReference type="OrthoDB" id="6429004at2759"/>
<protein>
    <submittedName>
        <fullName evidence="1">Uncharacterized protein</fullName>
    </submittedName>
</protein>
<reference evidence="1" key="1">
    <citation type="submission" date="2020-07" db="EMBL/GenBank/DDBJ databases">
        <title>Multicomponent nature underlies the extraordinary mechanical properties of spider dragline silk.</title>
        <authorList>
            <person name="Kono N."/>
            <person name="Nakamura H."/>
            <person name="Mori M."/>
            <person name="Yoshida Y."/>
            <person name="Ohtoshi R."/>
            <person name="Malay A.D."/>
            <person name="Moran D.A.P."/>
            <person name="Tomita M."/>
            <person name="Numata K."/>
            <person name="Arakawa K."/>
        </authorList>
    </citation>
    <scope>NUCLEOTIDE SEQUENCE</scope>
</reference>
<gene>
    <name evidence="1" type="ORF">TNCT_454921</name>
</gene>
<dbReference type="Proteomes" id="UP000887116">
    <property type="component" value="Unassembled WGS sequence"/>
</dbReference>
<evidence type="ECO:0000313" key="1">
    <source>
        <dbReference type="EMBL" id="GFR06379.1"/>
    </source>
</evidence>
<accession>A0A8X6HNA6</accession>
<dbReference type="EMBL" id="BMAO01025997">
    <property type="protein sequence ID" value="GFR06379.1"/>
    <property type="molecule type" value="Genomic_DNA"/>
</dbReference>
<keyword evidence="2" id="KW-1185">Reference proteome</keyword>
<dbReference type="Gene3D" id="3.40.395.10">
    <property type="entry name" value="Adenoviral Proteinase, Chain A"/>
    <property type="match status" value="1"/>
</dbReference>